<dbReference type="InterPro" id="IPR003660">
    <property type="entry name" value="HAMP_dom"/>
</dbReference>
<dbReference type="GO" id="GO:0000155">
    <property type="term" value="F:phosphorelay sensor kinase activity"/>
    <property type="evidence" value="ECO:0007669"/>
    <property type="project" value="InterPro"/>
</dbReference>
<dbReference type="EMBL" id="CP002209">
    <property type="protein sequence ID" value="ADN77923.1"/>
    <property type="molecule type" value="Genomic_DNA"/>
</dbReference>
<dbReference type="CDD" id="cd00075">
    <property type="entry name" value="HATPase"/>
    <property type="match status" value="1"/>
</dbReference>
<dbReference type="GO" id="GO:0005886">
    <property type="term" value="C:plasma membrane"/>
    <property type="evidence" value="ECO:0007669"/>
    <property type="project" value="TreeGrafter"/>
</dbReference>
<dbReference type="InterPro" id="IPR050428">
    <property type="entry name" value="TCS_sensor_his_kinase"/>
</dbReference>
<dbReference type="SMART" id="SM00304">
    <property type="entry name" value="HAMP"/>
    <property type="match status" value="1"/>
</dbReference>
<dbReference type="Proteomes" id="UP000006683">
    <property type="component" value="Chromosome"/>
</dbReference>
<dbReference type="AlphaFoldDB" id="E1SQF2"/>
<dbReference type="GeneID" id="67183925"/>
<dbReference type="InterPro" id="IPR005467">
    <property type="entry name" value="His_kinase_dom"/>
</dbReference>
<dbReference type="HOGENOM" id="CLU_000445_89_6_6"/>
<keyword evidence="10 11" id="KW-0472">Membrane</keyword>
<dbReference type="EC" id="2.7.13.3" evidence="3"/>
<keyword evidence="5" id="KW-0808">Transferase</keyword>
<keyword evidence="9" id="KW-0902">Two-component regulatory system</keyword>
<dbReference type="SUPFAM" id="SSF47384">
    <property type="entry name" value="Homodimeric domain of signal transducing histidine kinase"/>
    <property type="match status" value="1"/>
</dbReference>
<keyword evidence="6 11" id="KW-0812">Transmembrane</keyword>
<feature type="domain" description="Histidine kinase" evidence="12">
    <location>
        <begin position="238"/>
        <end position="440"/>
    </location>
</feature>
<evidence type="ECO:0000256" key="3">
    <source>
        <dbReference type="ARBA" id="ARBA00012438"/>
    </source>
</evidence>
<evidence type="ECO:0000259" key="12">
    <source>
        <dbReference type="PROSITE" id="PS50109"/>
    </source>
</evidence>
<dbReference type="PANTHER" id="PTHR45436:SF8">
    <property type="entry name" value="HISTIDINE KINASE"/>
    <property type="match status" value="1"/>
</dbReference>
<evidence type="ECO:0000256" key="10">
    <source>
        <dbReference type="ARBA" id="ARBA00023136"/>
    </source>
</evidence>
<dbReference type="Pfam" id="PF02518">
    <property type="entry name" value="HATPase_c"/>
    <property type="match status" value="1"/>
</dbReference>
<dbReference type="InterPro" id="IPR004358">
    <property type="entry name" value="Sig_transdc_His_kin-like_C"/>
</dbReference>
<dbReference type="KEGG" id="fbl:Fbal_3730"/>
<comment type="subcellular location">
    <subcellularLocation>
        <location evidence="2">Membrane</location>
    </subcellularLocation>
</comment>
<dbReference type="SUPFAM" id="SSF158472">
    <property type="entry name" value="HAMP domain-like"/>
    <property type="match status" value="1"/>
</dbReference>
<dbReference type="Gene3D" id="3.30.565.10">
    <property type="entry name" value="Histidine kinase-like ATPase, C-terminal domain"/>
    <property type="match status" value="1"/>
</dbReference>
<feature type="domain" description="HAMP" evidence="13">
    <location>
        <begin position="177"/>
        <end position="230"/>
    </location>
</feature>
<gene>
    <name evidence="14" type="ordered locus">Fbal_3730</name>
</gene>
<dbReference type="PRINTS" id="PR00344">
    <property type="entry name" value="BCTRLSENSOR"/>
</dbReference>
<dbReference type="InterPro" id="IPR003661">
    <property type="entry name" value="HisK_dim/P_dom"/>
</dbReference>
<evidence type="ECO:0000256" key="11">
    <source>
        <dbReference type="SAM" id="Phobius"/>
    </source>
</evidence>
<feature type="transmembrane region" description="Helical" evidence="11">
    <location>
        <begin position="12"/>
        <end position="38"/>
    </location>
</feature>
<dbReference type="CDD" id="cd00082">
    <property type="entry name" value="HisKA"/>
    <property type="match status" value="1"/>
</dbReference>
<reference evidence="14 15" key="1">
    <citation type="journal article" date="2010" name="Stand. Genomic Sci.">
        <title>Complete genome sequence of Ferrimonas balearica type strain (PAT).</title>
        <authorList>
            <person name="Nolan M."/>
            <person name="Sikorski J."/>
            <person name="Davenport K."/>
            <person name="Lucas S."/>
            <person name="Glavina Del Rio T."/>
            <person name="Tice H."/>
            <person name="Cheng J."/>
            <person name="Goodwin L."/>
            <person name="Pitluck S."/>
            <person name="Liolios K."/>
            <person name="Ivanova N."/>
            <person name="Mavromatis K."/>
            <person name="Ovchinnikova G."/>
            <person name="Pati A."/>
            <person name="Chen A."/>
            <person name="Palaniappan K."/>
            <person name="Land M."/>
            <person name="Hauser L."/>
            <person name="Chang Y."/>
            <person name="Jeffries C."/>
            <person name="Tapia R."/>
            <person name="Brettin T."/>
            <person name="Detter J."/>
            <person name="Han C."/>
            <person name="Yasawong M."/>
            <person name="Rohde M."/>
            <person name="Tindall B."/>
            <person name="Goker M."/>
            <person name="Woyke T."/>
            <person name="Bristow J."/>
            <person name="Eisen J."/>
            <person name="Markowitz V."/>
            <person name="Hugenholtz P."/>
            <person name="Kyrpides N."/>
            <person name="Klenk H."/>
            <person name="Lapidus A."/>
        </authorList>
    </citation>
    <scope>NUCLEOTIDE SEQUENCE [LARGE SCALE GENOMIC DNA]</scope>
    <source>
        <strain evidence="15">DSM 9799 / CCM 4581 / KCTC 23876 / PAT</strain>
    </source>
</reference>
<keyword evidence="4" id="KW-0597">Phosphoprotein</keyword>
<dbReference type="Pfam" id="PF00672">
    <property type="entry name" value="HAMP"/>
    <property type="match status" value="1"/>
</dbReference>
<proteinExistence type="predicted"/>
<dbReference type="RefSeq" id="WP_013347228.1">
    <property type="nucleotide sequence ID" value="NC_014541.1"/>
</dbReference>
<evidence type="ECO:0000313" key="14">
    <source>
        <dbReference type="EMBL" id="ADN77923.1"/>
    </source>
</evidence>
<evidence type="ECO:0000256" key="1">
    <source>
        <dbReference type="ARBA" id="ARBA00000085"/>
    </source>
</evidence>
<evidence type="ECO:0000256" key="5">
    <source>
        <dbReference type="ARBA" id="ARBA00022679"/>
    </source>
</evidence>
<dbReference type="InterPro" id="IPR036890">
    <property type="entry name" value="HATPase_C_sf"/>
</dbReference>
<feature type="transmembrane region" description="Helical" evidence="11">
    <location>
        <begin position="153"/>
        <end position="176"/>
    </location>
</feature>
<protein>
    <recommendedName>
        <fullName evidence="3">histidine kinase</fullName>
        <ecNumber evidence="3">2.7.13.3</ecNumber>
    </recommendedName>
</protein>
<dbReference type="InterPro" id="IPR036097">
    <property type="entry name" value="HisK_dim/P_sf"/>
</dbReference>
<dbReference type="OrthoDB" id="9804645at2"/>
<dbReference type="SMART" id="SM00387">
    <property type="entry name" value="HATPase_c"/>
    <property type="match status" value="1"/>
</dbReference>
<dbReference type="eggNOG" id="COG2205">
    <property type="taxonomic scope" value="Bacteria"/>
</dbReference>
<dbReference type="InterPro" id="IPR003594">
    <property type="entry name" value="HATPase_dom"/>
</dbReference>
<evidence type="ECO:0000256" key="7">
    <source>
        <dbReference type="ARBA" id="ARBA00022777"/>
    </source>
</evidence>
<organism evidence="14 15">
    <name type="scientific">Ferrimonas balearica (strain DSM 9799 / CCM 4581 / KCTC 23876 / PAT)</name>
    <dbReference type="NCBI Taxonomy" id="550540"/>
    <lineage>
        <taxon>Bacteria</taxon>
        <taxon>Pseudomonadati</taxon>
        <taxon>Pseudomonadota</taxon>
        <taxon>Gammaproteobacteria</taxon>
        <taxon>Alteromonadales</taxon>
        <taxon>Ferrimonadaceae</taxon>
        <taxon>Ferrimonas</taxon>
    </lineage>
</organism>
<evidence type="ECO:0000259" key="13">
    <source>
        <dbReference type="PROSITE" id="PS50885"/>
    </source>
</evidence>
<keyword evidence="8 11" id="KW-1133">Transmembrane helix</keyword>
<sequence length="444" mass="48720">MGISATPRRSSVWRLTLGLSALTAAMLVVTMLLLYQLLVGAQQREIDRRLNDEAQELAELAEQLSPQRFADQLVIKLKESTVLFAWQGPDGMIGPFSLLPPNVPKLPNTAAVPVLDPRQKQLLLFTSGLVDTRHGPVMVAVSTQQLSRLNQQFVQTAAVASGATLLLTLALGYLFARRQLRRLRQFNQLAERVEQGQLDARLPFRTDGDEFDQLARHFNRVLDNMTASLDTVQGISDNIAHDLRTPLTRLRLGLEQRLDADPSLGQELEQLDTILATFEAMLALTRLEKGQRQVERQPVDLAALAEDVVEMMQPSAELHDQTLQIEGAMNRALEGDRNLLFQALFNLVDNAIKYAGPGATITLSADGNGITVADNGPGVSPAERDKLTQRLYRGDTSRQQPGLGLGLAMVRAICHAHGGTIRIESNHPGLRITLGLPSGEPARL</sequence>
<dbReference type="STRING" id="550540.Fbal_3730"/>
<accession>E1SQF2</accession>
<keyword evidence="7 14" id="KW-0418">Kinase</keyword>
<comment type="catalytic activity">
    <reaction evidence="1">
        <text>ATP + protein L-histidine = ADP + protein N-phospho-L-histidine.</text>
        <dbReference type="EC" id="2.7.13.3"/>
    </reaction>
</comment>
<evidence type="ECO:0000256" key="2">
    <source>
        <dbReference type="ARBA" id="ARBA00004370"/>
    </source>
</evidence>
<evidence type="ECO:0000256" key="6">
    <source>
        <dbReference type="ARBA" id="ARBA00022692"/>
    </source>
</evidence>
<dbReference type="SUPFAM" id="SSF55874">
    <property type="entry name" value="ATPase domain of HSP90 chaperone/DNA topoisomerase II/histidine kinase"/>
    <property type="match status" value="1"/>
</dbReference>
<dbReference type="PROSITE" id="PS50109">
    <property type="entry name" value="HIS_KIN"/>
    <property type="match status" value="1"/>
</dbReference>
<dbReference type="Gene3D" id="6.10.340.10">
    <property type="match status" value="1"/>
</dbReference>
<dbReference type="CDD" id="cd06225">
    <property type="entry name" value="HAMP"/>
    <property type="match status" value="1"/>
</dbReference>
<evidence type="ECO:0000256" key="8">
    <source>
        <dbReference type="ARBA" id="ARBA00022989"/>
    </source>
</evidence>
<evidence type="ECO:0000313" key="15">
    <source>
        <dbReference type="Proteomes" id="UP000006683"/>
    </source>
</evidence>
<name>E1SQF2_FERBD</name>
<dbReference type="PANTHER" id="PTHR45436">
    <property type="entry name" value="SENSOR HISTIDINE KINASE YKOH"/>
    <property type="match status" value="1"/>
</dbReference>
<keyword evidence="15" id="KW-1185">Reference proteome</keyword>
<evidence type="ECO:0000256" key="9">
    <source>
        <dbReference type="ARBA" id="ARBA00023012"/>
    </source>
</evidence>
<evidence type="ECO:0000256" key="4">
    <source>
        <dbReference type="ARBA" id="ARBA00022553"/>
    </source>
</evidence>
<dbReference type="PROSITE" id="PS50885">
    <property type="entry name" value="HAMP"/>
    <property type="match status" value="1"/>
</dbReference>